<dbReference type="EMBL" id="CAXHTA020000003">
    <property type="protein sequence ID" value="CAL5220347.1"/>
    <property type="molecule type" value="Genomic_DNA"/>
</dbReference>
<keyword evidence="3" id="KW-1185">Reference proteome</keyword>
<evidence type="ECO:0000313" key="3">
    <source>
        <dbReference type="Proteomes" id="UP001497392"/>
    </source>
</evidence>
<feature type="compositionally biased region" description="Basic and acidic residues" evidence="1">
    <location>
        <begin position="97"/>
        <end position="110"/>
    </location>
</feature>
<feature type="compositionally biased region" description="Low complexity" evidence="1">
    <location>
        <begin position="78"/>
        <end position="89"/>
    </location>
</feature>
<proteinExistence type="predicted"/>
<accession>A0ABP1FS53</accession>
<reference evidence="2 3" key="1">
    <citation type="submission" date="2024-06" db="EMBL/GenBank/DDBJ databases">
        <authorList>
            <person name="Kraege A."/>
            <person name="Thomma B."/>
        </authorList>
    </citation>
    <scope>NUCLEOTIDE SEQUENCE [LARGE SCALE GENOMIC DNA]</scope>
</reference>
<dbReference type="Proteomes" id="UP001497392">
    <property type="component" value="Unassembled WGS sequence"/>
</dbReference>
<sequence length="206" mass="22221">MTGLAPQKAIGAYHRYIATRGSQHRSSTGLCRGRPDHNRHECQAVEPAAIQAASAPPQLPEGVATFTRATVQVKLLNRPPSRLPLRPLSFQRASRPSPERQCRGRRDLHQSDSAGQAVEPAAIQAASAPPQLPEGVATFTRATVQAASAPPQLPEGVATFTRATVQVKLLNRPPSRLPLRPLSFQRASRPSPERQCSSALLPMKAM</sequence>
<evidence type="ECO:0000256" key="1">
    <source>
        <dbReference type="SAM" id="MobiDB-lite"/>
    </source>
</evidence>
<name>A0ABP1FS53_9CHLO</name>
<comment type="caution">
    <text evidence="2">The sequence shown here is derived from an EMBL/GenBank/DDBJ whole genome shotgun (WGS) entry which is preliminary data.</text>
</comment>
<protein>
    <submittedName>
        <fullName evidence="2">G2343 protein</fullName>
    </submittedName>
</protein>
<feature type="region of interest" description="Disordered" evidence="1">
    <location>
        <begin position="78"/>
        <end position="119"/>
    </location>
</feature>
<feature type="region of interest" description="Disordered" evidence="1">
    <location>
        <begin position="183"/>
        <end position="206"/>
    </location>
</feature>
<organism evidence="2 3">
    <name type="scientific">Coccomyxa viridis</name>
    <dbReference type="NCBI Taxonomy" id="1274662"/>
    <lineage>
        <taxon>Eukaryota</taxon>
        <taxon>Viridiplantae</taxon>
        <taxon>Chlorophyta</taxon>
        <taxon>core chlorophytes</taxon>
        <taxon>Trebouxiophyceae</taxon>
        <taxon>Trebouxiophyceae incertae sedis</taxon>
        <taxon>Coccomyxaceae</taxon>
        <taxon>Coccomyxa</taxon>
    </lineage>
</organism>
<evidence type="ECO:0000313" key="2">
    <source>
        <dbReference type="EMBL" id="CAL5220347.1"/>
    </source>
</evidence>
<gene>
    <name evidence="2" type="primary">g2343</name>
    <name evidence="2" type="ORF">VP750_LOCUS2006</name>
</gene>